<dbReference type="RefSeq" id="WP_123047135.1">
    <property type="nucleotide sequence ID" value="NZ_PTJO01000003.1"/>
</dbReference>
<evidence type="ECO:0008006" key="4">
    <source>
        <dbReference type="Google" id="ProtNLM"/>
    </source>
</evidence>
<evidence type="ECO:0000256" key="1">
    <source>
        <dbReference type="SAM" id="Phobius"/>
    </source>
</evidence>
<sequence>MGHNTGRPGWVVAGLGFGIAAGVAFGTLVLAPNMADGIDQSGEVSAAELDETTERAEIAEAQADSADSVISELLVPSVAGSLDGRPVLLMTTDDADEGDVGDVEKLLVDAGALDAGTISLREQFFSREGADQLKSIVTSTLPAGAQLSTDNLDPGVHAGESLGSALLLNPASGEQQASSEERALLLGALQEAGYLEFEEGTILPAQVIIVLTGDSDGSGDAGFASNSLADFAEALDTRGNGTVLAGRIHTAADTGAIGILRSEAENGVSTVDSLDRAWAQMATVLAARDQLAGESGNYGSAESAEAATPAP</sequence>
<evidence type="ECO:0000313" key="3">
    <source>
        <dbReference type="Proteomes" id="UP000266975"/>
    </source>
</evidence>
<protein>
    <recommendedName>
        <fullName evidence="4">Copper transporter</fullName>
    </recommendedName>
</protein>
<reference evidence="2 3" key="1">
    <citation type="submission" date="2018-02" db="EMBL/GenBank/DDBJ databases">
        <title>Corynebacterium alimpuense sp. nov., a marine obligate actinomycete isolated from sediments of Valparaiso bay, Chile.</title>
        <authorList>
            <person name="Claverias F."/>
            <person name="Gonzales-Siles L."/>
            <person name="Salva-Serra F."/>
            <person name="Inganaes E."/>
            <person name="Molin K."/>
            <person name="Cumsille A."/>
            <person name="Undabarrena A."/>
            <person name="Couve E."/>
            <person name="Moore E.R.B."/>
            <person name="Gomila M."/>
            <person name="Camara B."/>
        </authorList>
    </citation>
    <scope>NUCLEOTIDE SEQUENCE [LARGE SCALE GENOMIC DNA]</scope>
    <source>
        <strain evidence="2 3">CCUG 69366</strain>
    </source>
</reference>
<dbReference type="OrthoDB" id="4350157at2"/>
<dbReference type="EMBL" id="PTJO01000003">
    <property type="protein sequence ID" value="RNE49088.1"/>
    <property type="molecule type" value="Genomic_DNA"/>
</dbReference>
<feature type="transmembrane region" description="Helical" evidence="1">
    <location>
        <begin position="12"/>
        <end position="31"/>
    </location>
</feature>
<keyword evidence="1" id="KW-0472">Membrane</keyword>
<keyword evidence="3" id="KW-1185">Reference proteome</keyword>
<dbReference type="GO" id="GO:0055070">
    <property type="term" value="P:copper ion homeostasis"/>
    <property type="evidence" value="ECO:0007669"/>
    <property type="project" value="InterPro"/>
</dbReference>
<evidence type="ECO:0000313" key="2">
    <source>
        <dbReference type="EMBL" id="RNE49088.1"/>
    </source>
</evidence>
<dbReference type="Pfam" id="PF11382">
    <property type="entry name" value="MctB"/>
    <property type="match status" value="1"/>
</dbReference>
<accession>A0A3M8K9F7</accession>
<organism evidence="2 3">
    <name type="scientific">Corynebacterium alimapuense</name>
    <dbReference type="NCBI Taxonomy" id="1576874"/>
    <lineage>
        <taxon>Bacteria</taxon>
        <taxon>Bacillati</taxon>
        <taxon>Actinomycetota</taxon>
        <taxon>Actinomycetes</taxon>
        <taxon>Mycobacteriales</taxon>
        <taxon>Corynebacteriaceae</taxon>
        <taxon>Corynebacterium</taxon>
    </lineage>
</organism>
<keyword evidence="1" id="KW-0812">Transmembrane</keyword>
<comment type="caution">
    <text evidence="2">The sequence shown here is derived from an EMBL/GenBank/DDBJ whole genome shotgun (WGS) entry which is preliminary data.</text>
</comment>
<proteinExistence type="predicted"/>
<dbReference type="AlphaFoldDB" id="A0A3M8K9F7"/>
<dbReference type="GO" id="GO:0016020">
    <property type="term" value="C:membrane"/>
    <property type="evidence" value="ECO:0007669"/>
    <property type="project" value="InterPro"/>
</dbReference>
<keyword evidence="1" id="KW-1133">Transmembrane helix</keyword>
<gene>
    <name evidence="2" type="ORF">C5L39_01470</name>
</gene>
<name>A0A3M8K9F7_9CORY</name>
<dbReference type="InterPro" id="IPR021522">
    <property type="entry name" value="MctB"/>
</dbReference>
<dbReference type="Proteomes" id="UP000266975">
    <property type="component" value="Unassembled WGS sequence"/>
</dbReference>